<organism evidence="10 11">
    <name type="scientific">Pelomonas caseinilytica</name>
    <dbReference type="NCBI Taxonomy" id="2906763"/>
    <lineage>
        <taxon>Bacteria</taxon>
        <taxon>Pseudomonadati</taxon>
        <taxon>Pseudomonadota</taxon>
        <taxon>Betaproteobacteria</taxon>
        <taxon>Burkholderiales</taxon>
        <taxon>Sphaerotilaceae</taxon>
        <taxon>Roseateles</taxon>
    </lineage>
</organism>
<proteinExistence type="inferred from homology"/>
<feature type="domain" description="Thioredoxin" evidence="9">
    <location>
        <begin position="1"/>
        <end position="109"/>
    </location>
</feature>
<protein>
    <recommendedName>
        <fullName evidence="7 8">Thioredoxin</fullName>
    </recommendedName>
</protein>
<dbReference type="SUPFAM" id="SSF52833">
    <property type="entry name" value="Thioredoxin-like"/>
    <property type="match status" value="1"/>
</dbReference>
<evidence type="ECO:0000256" key="4">
    <source>
        <dbReference type="ARBA" id="ARBA00023157"/>
    </source>
</evidence>
<dbReference type="InterPro" id="IPR013766">
    <property type="entry name" value="Thioredoxin_domain"/>
</dbReference>
<evidence type="ECO:0000313" key="11">
    <source>
        <dbReference type="Proteomes" id="UP001201463"/>
    </source>
</evidence>
<reference evidence="10 11" key="1">
    <citation type="submission" date="2021-12" db="EMBL/GenBank/DDBJ databases">
        <title>Genome seq of p7.</title>
        <authorList>
            <person name="Seo T."/>
        </authorList>
    </citation>
    <scope>NUCLEOTIDE SEQUENCE [LARGE SCALE GENOMIC DNA]</scope>
    <source>
        <strain evidence="10 11">P7</strain>
    </source>
</reference>
<evidence type="ECO:0000256" key="8">
    <source>
        <dbReference type="PIRNR" id="PIRNR000077"/>
    </source>
</evidence>
<dbReference type="Gene3D" id="3.40.30.10">
    <property type="entry name" value="Glutaredoxin"/>
    <property type="match status" value="1"/>
</dbReference>
<comment type="similarity">
    <text evidence="6">Belongs to the thioredoxin family. Plant M-type subfamily.</text>
</comment>
<evidence type="ECO:0000259" key="9">
    <source>
        <dbReference type="PROSITE" id="PS51352"/>
    </source>
</evidence>
<keyword evidence="1" id="KW-0813">Transport</keyword>
<keyword evidence="5" id="KW-0676">Redox-active center</keyword>
<dbReference type="Pfam" id="PF00085">
    <property type="entry name" value="Thioredoxin"/>
    <property type="match status" value="1"/>
</dbReference>
<sequence>MSTHLLATTDQTFTADVDQRPGLVLVDFWAEWCGPCKSLLPVLGEVAELYAGEVAVAKINADDNKATSDRFNVRGLPTLILFKDGVEQERLLGMTSKTRIAALLDRHLEA</sequence>
<evidence type="ECO:0000256" key="2">
    <source>
        <dbReference type="ARBA" id="ARBA00022946"/>
    </source>
</evidence>
<dbReference type="PRINTS" id="PR00421">
    <property type="entry name" value="THIOREDOXIN"/>
</dbReference>
<evidence type="ECO:0000256" key="7">
    <source>
        <dbReference type="NCBIfam" id="TIGR01068"/>
    </source>
</evidence>
<dbReference type="InterPro" id="IPR005746">
    <property type="entry name" value="Thioredoxin"/>
</dbReference>
<dbReference type="CDD" id="cd02947">
    <property type="entry name" value="TRX_family"/>
    <property type="match status" value="1"/>
</dbReference>
<evidence type="ECO:0000256" key="3">
    <source>
        <dbReference type="ARBA" id="ARBA00022982"/>
    </source>
</evidence>
<keyword evidence="4" id="KW-1015">Disulfide bond</keyword>
<dbReference type="PROSITE" id="PS51352">
    <property type="entry name" value="THIOREDOXIN_2"/>
    <property type="match status" value="1"/>
</dbReference>
<dbReference type="PANTHER" id="PTHR45663">
    <property type="entry name" value="GEO12009P1"/>
    <property type="match status" value="1"/>
</dbReference>
<dbReference type="Proteomes" id="UP001201463">
    <property type="component" value="Unassembled WGS sequence"/>
</dbReference>
<gene>
    <name evidence="10" type="primary">trxA</name>
    <name evidence="10" type="ORF">LXT12_25550</name>
</gene>
<dbReference type="PIRSF" id="PIRSF000077">
    <property type="entry name" value="Thioredoxin"/>
    <property type="match status" value="1"/>
</dbReference>
<comment type="caution">
    <text evidence="10">The sequence shown here is derived from an EMBL/GenBank/DDBJ whole genome shotgun (WGS) entry which is preliminary data.</text>
</comment>
<dbReference type="PROSITE" id="PS00194">
    <property type="entry name" value="THIOREDOXIN_1"/>
    <property type="match status" value="1"/>
</dbReference>
<dbReference type="PANTHER" id="PTHR45663:SF42">
    <property type="entry name" value="THIOREDOXIN M5, CHLOROPLASTIC"/>
    <property type="match status" value="1"/>
</dbReference>
<dbReference type="InterPro" id="IPR017937">
    <property type="entry name" value="Thioredoxin_CS"/>
</dbReference>
<dbReference type="InterPro" id="IPR036249">
    <property type="entry name" value="Thioredoxin-like_sf"/>
</dbReference>
<keyword evidence="11" id="KW-1185">Reference proteome</keyword>
<evidence type="ECO:0000256" key="1">
    <source>
        <dbReference type="ARBA" id="ARBA00022448"/>
    </source>
</evidence>
<evidence type="ECO:0000313" key="10">
    <source>
        <dbReference type="EMBL" id="MCE4540610.1"/>
    </source>
</evidence>
<name>A0ABS8XMX5_9BURK</name>
<keyword evidence="3" id="KW-0249">Electron transport</keyword>
<dbReference type="EMBL" id="JAJTWT010000019">
    <property type="protein sequence ID" value="MCE4540610.1"/>
    <property type="molecule type" value="Genomic_DNA"/>
</dbReference>
<dbReference type="NCBIfam" id="TIGR01068">
    <property type="entry name" value="thioredoxin"/>
    <property type="match status" value="1"/>
</dbReference>
<evidence type="ECO:0000256" key="6">
    <source>
        <dbReference type="ARBA" id="ARBA00038056"/>
    </source>
</evidence>
<dbReference type="RefSeq" id="WP_233395144.1">
    <property type="nucleotide sequence ID" value="NZ_JAJTWT010000019.1"/>
</dbReference>
<keyword evidence="2" id="KW-0809">Transit peptide</keyword>
<evidence type="ECO:0000256" key="5">
    <source>
        <dbReference type="ARBA" id="ARBA00023284"/>
    </source>
</evidence>
<accession>A0ABS8XMX5</accession>